<dbReference type="PANTHER" id="PTHR30523">
    <property type="entry name" value="PHOSPHOENOLPYRUVATE CARBOXYLASE"/>
    <property type="match status" value="1"/>
</dbReference>
<organism evidence="11 12">
    <name type="scientific">Candidatus Dormiibacter inghamiae</name>
    <dbReference type="NCBI Taxonomy" id="3127013"/>
    <lineage>
        <taxon>Bacteria</taxon>
        <taxon>Bacillati</taxon>
        <taxon>Candidatus Dormiibacterota</taxon>
        <taxon>Candidatus Dormibacteria</taxon>
        <taxon>Candidatus Dormibacterales</taxon>
        <taxon>Candidatus Dormibacteraceae</taxon>
        <taxon>Candidatus Dormiibacter</taxon>
    </lineage>
</organism>
<dbReference type="GO" id="GO:0006099">
    <property type="term" value="P:tricarboxylic acid cycle"/>
    <property type="evidence" value="ECO:0007669"/>
    <property type="project" value="InterPro"/>
</dbReference>
<comment type="caution">
    <text evidence="11">The sequence shown here is derived from an EMBL/GenBank/DDBJ whole genome shotgun (WGS) entry which is preliminary data.</text>
</comment>
<comment type="similarity">
    <text evidence="2 9">Belongs to the PEPCase type 1 family.</text>
</comment>
<keyword evidence="7 9" id="KW-0120">Carbon dioxide fixation</keyword>
<evidence type="ECO:0000256" key="5">
    <source>
        <dbReference type="ARBA" id="ARBA00022842"/>
    </source>
</evidence>
<dbReference type="GO" id="GO:0000287">
    <property type="term" value="F:magnesium ion binding"/>
    <property type="evidence" value="ECO:0007669"/>
    <property type="project" value="UniProtKB-UniRule"/>
</dbReference>
<dbReference type="InterPro" id="IPR015813">
    <property type="entry name" value="Pyrv/PenolPyrv_kinase-like_dom"/>
</dbReference>
<comment type="function">
    <text evidence="1 9">Forms oxaloacetate, a four-carbon dicarboxylic acid source for the tricarboxylic acid cycle.</text>
</comment>
<dbReference type="RefSeq" id="WP_338176428.1">
    <property type="nucleotide sequence ID" value="NZ_JAEKNQ010000013.1"/>
</dbReference>
<dbReference type="Gene3D" id="1.20.1440.90">
    <property type="entry name" value="Phosphoenolpyruvate/pyruvate domain"/>
    <property type="match status" value="1"/>
</dbReference>
<evidence type="ECO:0000256" key="4">
    <source>
        <dbReference type="ARBA" id="ARBA00022419"/>
    </source>
</evidence>
<evidence type="ECO:0000256" key="8">
    <source>
        <dbReference type="ARBA" id="ARBA00048995"/>
    </source>
</evidence>
<dbReference type="GO" id="GO:0008964">
    <property type="term" value="F:phosphoenolpyruvate carboxylase activity"/>
    <property type="evidence" value="ECO:0007669"/>
    <property type="project" value="UniProtKB-UniRule"/>
</dbReference>
<dbReference type="InterPro" id="IPR022805">
    <property type="entry name" value="PEP_COase_bac/pln-type"/>
</dbReference>
<dbReference type="EC" id="4.1.1.31" evidence="3 9"/>
<comment type="catalytic activity">
    <reaction evidence="8 9">
        <text>oxaloacetate + phosphate = phosphoenolpyruvate + hydrogencarbonate</text>
        <dbReference type="Rhea" id="RHEA:28370"/>
        <dbReference type="ChEBI" id="CHEBI:16452"/>
        <dbReference type="ChEBI" id="CHEBI:17544"/>
        <dbReference type="ChEBI" id="CHEBI:43474"/>
        <dbReference type="ChEBI" id="CHEBI:58702"/>
        <dbReference type="EC" id="4.1.1.31"/>
    </reaction>
</comment>
<dbReference type="PANTHER" id="PTHR30523:SF6">
    <property type="entry name" value="PHOSPHOENOLPYRUVATE CARBOXYLASE"/>
    <property type="match status" value="1"/>
</dbReference>
<evidence type="ECO:0000256" key="1">
    <source>
        <dbReference type="ARBA" id="ARBA00003670"/>
    </source>
</evidence>
<comment type="subunit">
    <text evidence="9">Homotetramer.</text>
</comment>
<dbReference type="PROSITE" id="PS00781">
    <property type="entry name" value="PEPCASE_1"/>
    <property type="match status" value="1"/>
</dbReference>
<dbReference type="GO" id="GO:0006107">
    <property type="term" value="P:oxaloacetate metabolic process"/>
    <property type="evidence" value="ECO:0007669"/>
    <property type="project" value="UniProtKB-UniRule"/>
</dbReference>
<keyword evidence="5 9" id="KW-0460">Magnesium</keyword>
<evidence type="ECO:0000256" key="2">
    <source>
        <dbReference type="ARBA" id="ARBA00008346"/>
    </source>
</evidence>
<dbReference type="HAMAP" id="MF_00595">
    <property type="entry name" value="PEPcase_type1"/>
    <property type="match status" value="1"/>
</dbReference>
<accession>A0A934KAX0</accession>
<gene>
    <name evidence="9 11" type="primary">ppc</name>
    <name evidence="11" type="ORF">JF888_02405</name>
</gene>
<dbReference type="EMBL" id="JAEKNQ010000013">
    <property type="protein sequence ID" value="MBJ7602039.1"/>
    <property type="molecule type" value="Genomic_DNA"/>
</dbReference>
<dbReference type="PRINTS" id="PR00150">
    <property type="entry name" value="PEPCARBXLASE"/>
</dbReference>
<feature type="active site" evidence="9">
    <location>
        <position position="569"/>
    </location>
</feature>
<name>A0A934KAX0_9BACT</name>
<proteinExistence type="inferred from homology"/>
<protein>
    <recommendedName>
        <fullName evidence="4 9">Phosphoenolpyruvate carboxylase</fullName>
        <shortName evidence="9">PEPC</shortName>
        <shortName evidence="9">PEPCase</shortName>
        <ecNumber evidence="3 9">4.1.1.31</ecNumber>
    </recommendedName>
</protein>
<evidence type="ECO:0000256" key="7">
    <source>
        <dbReference type="ARBA" id="ARBA00023300"/>
    </source>
</evidence>
<dbReference type="InterPro" id="IPR021135">
    <property type="entry name" value="PEP_COase"/>
</dbReference>
<sequence length="905" mass="99691">MTRRALVKELDNLSGPLRADVRRLSSALGELIAESDGAGLLEAVERLRQAAIDLRQSRGSAAEERLKQLIDLVDSFDLDQAESVARAFTVYFQLANLAEERHRIRILRQRARSQAEVAESLAATVGQLRREVGDAALAELLAQLDIRLVLTAHPTEARRRAVVDALRRIADVMDLFDDQRLSAYERAEAERRLREQLSILWRTPQLRRHRPTPLDEVRTVLSIFDESLFPLVPVLYRELGRALEQNQLTSARRIDATRIRPFLRWGTWVGGDRDGNPHVNHAVTEAALEVQADRVLLKLESRARRVASCLTLSEESTPPSEELRRWLQRTQAALGRAGRAPRARSSGEPHRDALMLSADRLLATRLDRPGSYDSAGEFIADLRTIQRSLLAAGADRVAGGELQNLIWQAETFGFHLASLEVRQHSSVHSDAIAELLPGAEDNAAALDALADGDHPMAVKPHSEAAREALATFQAIARLQARYGTDSCVRYVVSFTRSPADVVAVAALARVAVPEGSLELEVVPLFESRADLEAAPGVLDSLLGLPGWQRSLEQRGRRLEVMLGYSDATKDAGFLAANLALYRAQSTLVAWARRNRIQLTLFHGRGGAVGRGGGPAGRAIRSQAPGSLQGRFKVTEQGEVIFARYGNRAIALRHLEQVSSAVVTASTARHQEALAAAEERFFDAAELMASTSEAVYRGLVEAPDFAEFFARVTPLDEIGQLAIGSRPARRGGAQVSELEQLRAIPWVFAWTQNRCNLPGWYGLGSGLQAIVDRSGLAYLRRIVAEWPFLSSVIDNAEMSLAKADPMIAGLYLARGRRPELVDLIREEYRLTRRLVLAVTGHQRLLAGHPILQLAVDLRNPYVDALSFLQLRFLRELQEADGARSRQLSALVRLTVSGVAAGLQNTG</sequence>
<evidence type="ECO:0000256" key="10">
    <source>
        <dbReference type="PROSITE-ProRule" id="PRU10111"/>
    </source>
</evidence>
<dbReference type="SUPFAM" id="SSF51621">
    <property type="entry name" value="Phosphoenolpyruvate/pyruvate domain"/>
    <property type="match status" value="1"/>
</dbReference>
<dbReference type="AlphaFoldDB" id="A0A934KAX0"/>
<comment type="cofactor">
    <cofactor evidence="9">
        <name>Mg(2+)</name>
        <dbReference type="ChEBI" id="CHEBI:18420"/>
    </cofactor>
</comment>
<evidence type="ECO:0000256" key="9">
    <source>
        <dbReference type="HAMAP-Rule" id="MF_00595"/>
    </source>
</evidence>
<dbReference type="NCBIfam" id="NF000584">
    <property type="entry name" value="PRK00009.1"/>
    <property type="match status" value="1"/>
</dbReference>
<dbReference type="InterPro" id="IPR018129">
    <property type="entry name" value="PEP_COase_Lys_AS"/>
</dbReference>
<dbReference type="GO" id="GO:0015977">
    <property type="term" value="P:carbon fixation"/>
    <property type="evidence" value="ECO:0007669"/>
    <property type="project" value="UniProtKB-UniRule"/>
</dbReference>
<evidence type="ECO:0000313" key="12">
    <source>
        <dbReference type="Proteomes" id="UP000620075"/>
    </source>
</evidence>
<evidence type="ECO:0000256" key="3">
    <source>
        <dbReference type="ARBA" id="ARBA00012305"/>
    </source>
</evidence>
<keyword evidence="6 9" id="KW-0456">Lyase</keyword>
<dbReference type="Pfam" id="PF00311">
    <property type="entry name" value="PEPcase"/>
    <property type="match status" value="1"/>
</dbReference>
<reference evidence="11 12" key="1">
    <citation type="submission" date="2020-10" db="EMBL/GenBank/DDBJ databases">
        <title>Ca. Dormibacterota MAGs.</title>
        <authorList>
            <person name="Montgomery K."/>
        </authorList>
    </citation>
    <scope>NUCLEOTIDE SEQUENCE [LARGE SCALE GENOMIC DNA]</scope>
    <source>
        <strain evidence="11">SC8811_S16_3</strain>
    </source>
</reference>
<evidence type="ECO:0000313" key="11">
    <source>
        <dbReference type="EMBL" id="MBJ7602039.1"/>
    </source>
</evidence>
<dbReference type="Proteomes" id="UP000620075">
    <property type="component" value="Unassembled WGS sequence"/>
</dbReference>
<evidence type="ECO:0000256" key="6">
    <source>
        <dbReference type="ARBA" id="ARBA00023239"/>
    </source>
</evidence>
<feature type="active site" evidence="9 10">
    <location>
        <position position="153"/>
    </location>
</feature>
<dbReference type="GO" id="GO:0005829">
    <property type="term" value="C:cytosol"/>
    <property type="evidence" value="ECO:0007669"/>
    <property type="project" value="TreeGrafter"/>
</dbReference>